<feature type="signal peptide" evidence="2">
    <location>
        <begin position="1"/>
        <end position="25"/>
    </location>
</feature>
<evidence type="ECO:0000313" key="3">
    <source>
        <dbReference type="EMBL" id="MCL6268587.1"/>
    </source>
</evidence>
<feature type="chain" id="PRO_5045405391" evidence="2">
    <location>
        <begin position="26"/>
        <end position="310"/>
    </location>
</feature>
<evidence type="ECO:0000313" key="4">
    <source>
        <dbReference type="Proteomes" id="UP001203338"/>
    </source>
</evidence>
<proteinExistence type="predicted"/>
<evidence type="ECO:0000256" key="2">
    <source>
        <dbReference type="SAM" id="SignalP"/>
    </source>
</evidence>
<keyword evidence="4" id="KW-1185">Reference proteome</keyword>
<dbReference type="RefSeq" id="WP_249697419.1">
    <property type="nucleotide sequence ID" value="NZ_JAMFLX010000001.1"/>
</dbReference>
<dbReference type="EMBL" id="JAMFLX010000001">
    <property type="protein sequence ID" value="MCL6268587.1"/>
    <property type="molecule type" value="Genomic_DNA"/>
</dbReference>
<evidence type="ECO:0000256" key="1">
    <source>
        <dbReference type="SAM" id="MobiDB-lite"/>
    </source>
</evidence>
<keyword evidence="2" id="KW-0732">Signal</keyword>
<protein>
    <submittedName>
        <fullName evidence="3">Uncharacterized protein</fullName>
    </submittedName>
</protein>
<comment type="caution">
    <text evidence="3">The sequence shown here is derived from an EMBL/GenBank/DDBJ whole genome shotgun (WGS) entry which is preliminary data.</text>
</comment>
<organism evidence="3 4">
    <name type="scientific">Parendozoicomonas callyspongiae</name>
    <dbReference type="NCBI Taxonomy" id="2942213"/>
    <lineage>
        <taxon>Bacteria</taxon>
        <taxon>Pseudomonadati</taxon>
        <taxon>Pseudomonadota</taxon>
        <taxon>Gammaproteobacteria</taxon>
        <taxon>Oceanospirillales</taxon>
        <taxon>Endozoicomonadaceae</taxon>
        <taxon>Parendozoicomonas</taxon>
    </lineage>
</organism>
<feature type="compositionally biased region" description="Acidic residues" evidence="1">
    <location>
        <begin position="299"/>
        <end position="310"/>
    </location>
</feature>
<sequence length="310" mass="34685">MPKANNLLTIIATVVSLSFPLYCVAQQDSLISSDSSNSYQQASLSLHQSIHGLPVLKSYGTTPKTLMLAEESLNQLLDQGTANSAEGNLVSFMINNGYRVVVTDRDYDLDNLDENEFPEEKTALISSQGIRADSYLTEPLRLVAQARIDQLRAGAEKGDEQFKNELQSLYRAISALKKNGFYLETDDEDDIDLPGYIVLSEMVLAEQFQGYLDRFSGALKALMNKLAESEGKAFDSSELDKELRSLKPWYEASPDSFRMQVPDICEWLKRNNLASTTKPVPTNPINMEDEFASGFLTDPFDEDEDEDEDE</sequence>
<feature type="compositionally biased region" description="Polar residues" evidence="1">
    <location>
        <begin position="276"/>
        <end position="285"/>
    </location>
</feature>
<reference evidence="3 4" key="1">
    <citation type="submission" date="2022-05" db="EMBL/GenBank/DDBJ databases">
        <authorList>
            <person name="Park J.-S."/>
        </authorList>
    </citation>
    <scope>NUCLEOTIDE SEQUENCE [LARGE SCALE GENOMIC DNA]</scope>
    <source>
        <strain evidence="3 4">2012CJ34-2</strain>
    </source>
</reference>
<accession>A0ABT0PB24</accession>
<feature type="region of interest" description="Disordered" evidence="1">
    <location>
        <begin position="276"/>
        <end position="310"/>
    </location>
</feature>
<name>A0ABT0PB24_9GAMM</name>
<gene>
    <name evidence="3" type="ORF">M3P05_01290</name>
</gene>
<dbReference type="Proteomes" id="UP001203338">
    <property type="component" value="Unassembled WGS sequence"/>
</dbReference>